<dbReference type="EMBL" id="FOLL01000019">
    <property type="protein sequence ID" value="SFC68646.1"/>
    <property type="molecule type" value="Genomic_DNA"/>
</dbReference>
<organism evidence="1 2">
    <name type="scientific">Parapedobacter composti</name>
    <dbReference type="NCBI Taxonomy" id="623281"/>
    <lineage>
        <taxon>Bacteria</taxon>
        <taxon>Pseudomonadati</taxon>
        <taxon>Bacteroidota</taxon>
        <taxon>Sphingobacteriia</taxon>
        <taxon>Sphingobacteriales</taxon>
        <taxon>Sphingobacteriaceae</taxon>
        <taxon>Parapedobacter</taxon>
    </lineage>
</organism>
<dbReference type="PROSITE" id="PS51257">
    <property type="entry name" value="PROKAR_LIPOPROTEIN"/>
    <property type="match status" value="1"/>
</dbReference>
<dbReference type="AlphaFoldDB" id="A0A1I1L6J2"/>
<gene>
    <name evidence="1" type="ORF">SAMN05421747_11934</name>
</gene>
<protein>
    <submittedName>
        <fullName evidence="1">Uncharacterized protein</fullName>
    </submittedName>
</protein>
<evidence type="ECO:0000313" key="1">
    <source>
        <dbReference type="EMBL" id="SFC68646.1"/>
    </source>
</evidence>
<name>A0A1I1L6J2_9SPHI</name>
<sequence>MRQQMLNNGQQRIGKGLQLSFVLLISGALIVSSCAKIEPVVINEPAYLRVFNNLRFKVTVDNQDQTHSTLVMLINPEYDSNGIPAGAEIIGDFLVTRNSYAPPYPSHIGNSLDVYNPEYPGKERVNAGPILNGFDLSSWAQVPSGQHRVAFYSRPRSEVPFFNLEMRYRTEPIVDTVLDLRAGEVYTLHVLQKDFNTKENGILLRQENFHKLALADSLVYVNFYNMSAKGFFEAPHTVKPNSGNHLLGGLNLEYDWFQEGIREEMNVFYVAYDERFLRQHYDGTIKPLASFMTHLKRDTENPATAPYWSLPLFFNAQDSIRSFLFQEFFFSRPGFDATPESFMIPNDGPEGPGAGGYARLLCYGNGREEPPAPRRQNYVAVPNLIVTTHSGEHNPRSFATVNSIEIVNNSVYLTTVQRVYEPPVY</sequence>
<accession>A0A1I1L6J2</accession>
<keyword evidence="2" id="KW-1185">Reference proteome</keyword>
<dbReference type="STRING" id="623281.SAMN05421747_11934"/>
<reference evidence="1 2" key="1">
    <citation type="submission" date="2016-10" db="EMBL/GenBank/DDBJ databases">
        <authorList>
            <person name="de Groot N.N."/>
        </authorList>
    </citation>
    <scope>NUCLEOTIDE SEQUENCE [LARGE SCALE GENOMIC DNA]</scope>
    <source>
        <strain evidence="1 2">DSM 22900</strain>
    </source>
</reference>
<dbReference type="Proteomes" id="UP000199577">
    <property type="component" value="Unassembled WGS sequence"/>
</dbReference>
<dbReference type="RefSeq" id="WP_244519024.1">
    <property type="nucleotide sequence ID" value="NZ_FOLL01000019.1"/>
</dbReference>
<proteinExistence type="predicted"/>
<evidence type="ECO:0000313" key="2">
    <source>
        <dbReference type="Proteomes" id="UP000199577"/>
    </source>
</evidence>